<dbReference type="Gene3D" id="3.20.20.100">
    <property type="entry name" value="NADP-dependent oxidoreductase domain"/>
    <property type="match status" value="1"/>
</dbReference>
<keyword evidence="4" id="KW-1185">Reference proteome</keyword>
<dbReference type="CDD" id="cd19102">
    <property type="entry name" value="AKR_unchar"/>
    <property type="match status" value="1"/>
</dbReference>
<keyword evidence="1" id="KW-0560">Oxidoreductase</keyword>
<dbReference type="InterPro" id="IPR050523">
    <property type="entry name" value="AKR_Detox_Biosynth"/>
</dbReference>
<protein>
    <submittedName>
        <fullName evidence="3">Aldo/keto reductase</fullName>
    </submittedName>
</protein>
<dbReference type="EMBL" id="CP109441">
    <property type="protein sequence ID" value="WUV43789.1"/>
    <property type="molecule type" value="Genomic_DNA"/>
</dbReference>
<dbReference type="Pfam" id="PF00248">
    <property type="entry name" value="Aldo_ket_red"/>
    <property type="match status" value="1"/>
</dbReference>
<dbReference type="Proteomes" id="UP001432062">
    <property type="component" value="Chromosome"/>
</dbReference>
<dbReference type="SUPFAM" id="SSF51430">
    <property type="entry name" value="NAD(P)-linked oxidoreductase"/>
    <property type="match status" value="1"/>
</dbReference>
<dbReference type="InterPro" id="IPR036812">
    <property type="entry name" value="NAD(P)_OxRdtase_dom_sf"/>
</dbReference>
<dbReference type="InterPro" id="IPR023210">
    <property type="entry name" value="NADP_OxRdtase_dom"/>
</dbReference>
<dbReference type="PANTHER" id="PTHR43364:SF4">
    <property type="entry name" value="NAD(P)-LINKED OXIDOREDUCTASE SUPERFAMILY PROTEIN"/>
    <property type="match status" value="1"/>
</dbReference>
<evidence type="ECO:0000259" key="2">
    <source>
        <dbReference type="Pfam" id="PF00248"/>
    </source>
</evidence>
<dbReference type="RefSeq" id="WP_329406372.1">
    <property type="nucleotide sequence ID" value="NZ_CP109441.1"/>
</dbReference>
<dbReference type="PANTHER" id="PTHR43364">
    <property type="entry name" value="NADH-SPECIFIC METHYLGLYOXAL REDUCTASE-RELATED"/>
    <property type="match status" value="1"/>
</dbReference>
<accession>A0ABZ1YPX2</accession>
<reference evidence="3" key="1">
    <citation type="submission" date="2022-10" db="EMBL/GenBank/DDBJ databases">
        <title>The complete genomes of actinobacterial strains from the NBC collection.</title>
        <authorList>
            <person name="Joergensen T.S."/>
            <person name="Alvarez Arevalo M."/>
            <person name="Sterndorff E.B."/>
            <person name="Faurdal D."/>
            <person name="Vuksanovic O."/>
            <person name="Mourched A.-S."/>
            <person name="Charusanti P."/>
            <person name="Shaw S."/>
            <person name="Blin K."/>
            <person name="Weber T."/>
        </authorList>
    </citation>
    <scope>NUCLEOTIDE SEQUENCE</scope>
    <source>
        <strain evidence="3">NBC_01482</strain>
    </source>
</reference>
<organism evidence="3 4">
    <name type="scientific">Nocardia vinacea</name>
    <dbReference type="NCBI Taxonomy" id="96468"/>
    <lineage>
        <taxon>Bacteria</taxon>
        <taxon>Bacillati</taxon>
        <taxon>Actinomycetota</taxon>
        <taxon>Actinomycetes</taxon>
        <taxon>Mycobacteriales</taxon>
        <taxon>Nocardiaceae</taxon>
        <taxon>Nocardia</taxon>
    </lineage>
</organism>
<evidence type="ECO:0000313" key="3">
    <source>
        <dbReference type="EMBL" id="WUV43789.1"/>
    </source>
</evidence>
<name>A0ABZ1YPX2_9NOCA</name>
<gene>
    <name evidence="3" type="ORF">OG563_31860</name>
</gene>
<sequence length="346" mass="37013">MSNTRPLGDTGMDITPLGFGTWIFGGSGWQYSWGATDDVESIAAIRHAVHAGINWIDTAAAYGVGHAEDVVGRALADITEAERPYLFTKTGLIWEAGDDRSGPPRRIMRPDVVRKEIEDSLRRLRAEQIDLYLVHWPDTGALFVYGAEGEANDQATPLEEYWQVMADLKKEGKVRAIGLSNHDAAQLAAAESIAHVDAIQPPFSAINRSAAADIAWAHENGTGVIVYSPLQSGLLTGTFTEERLRNLPDEDWRGSHPDFTTGLSAKLALVEAMRPIAARHGVTVAEVALAWATAWPGITGAIVGARNATQIDGWLGARDLALSTDDLAAIETAITTTGAGTGPARA</sequence>
<evidence type="ECO:0000313" key="4">
    <source>
        <dbReference type="Proteomes" id="UP001432062"/>
    </source>
</evidence>
<evidence type="ECO:0000256" key="1">
    <source>
        <dbReference type="ARBA" id="ARBA00023002"/>
    </source>
</evidence>
<proteinExistence type="predicted"/>
<feature type="domain" description="NADP-dependent oxidoreductase" evidence="2">
    <location>
        <begin position="16"/>
        <end position="333"/>
    </location>
</feature>